<reference evidence="9" key="2">
    <citation type="submission" date="2025-08" db="UniProtKB">
        <authorList>
            <consortium name="Ensembl"/>
        </authorList>
    </citation>
    <scope>IDENTIFICATION</scope>
</reference>
<dbReference type="Pfam" id="PF00106">
    <property type="entry name" value="adh_short"/>
    <property type="match status" value="1"/>
</dbReference>
<dbReference type="InterPro" id="IPR020904">
    <property type="entry name" value="Sc_DH/Rdtase_CS"/>
</dbReference>
<keyword evidence="4" id="KW-0520">NAD</keyword>
<dbReference type="Ensembl" id="ENSAPLT00020020584.1">
    <property type="protein sequence ID" value="ENSAPLP00020019038.1"/>
    <property type="gene ID" value="ENSAPLG00020013522.1"/>
</dbReference>
<keyword evidence="3" id="KW-0560">Oxidoreductase</keyword>
<evidence type="ECO:0000313" key="9">
    <source>
        <dbReference type="Ensembl" id="ENSAPLP00020019038.1"/>
    </source>
</evidence>
<reference evidence="9" key="3">
    <citation type="submission" date="2025-09" db="UniProtKB">
        <authorList>
            <consortium name="Ensembl"/>
        </authorList>
    </citation>
    <scope>IDENTIFICATION</scope>
</reference>
<name>A0A8B9TDY4_ANAPL</name>
<dbReference type="GO" id="GO:0005737">
    <property type="term" value="C:cytoplasm"/>
    <property type="evidence" value="ECO:0007669"/>
    <property type="project" value="UniProtKB-ARBA"/>
</dbReference>
<dbReference type="PROSITE" id="PS00061">
    <property type="entry name" value="ADH_SHORT"/>
    <property type="match status" value="1"/>
</dbReference>
<dbReference type="PRINTS" id="PR00081">
    <property type="entry name" value="GDHRDH"/>
</dbReference>
<dbReference type="Proteomes" id="UP000694400">
    <property type="component" value="Chromosome 15"/>
</dbReference>
<evidence type="ECO:0000256" key="2">
    <source>
        <dbReference type="ARBA" id="ARBA00022857"/>
    </source>
</evidence>
<comment type="similarity">
    <text evidence="1 8">Belongs to the short-chain dehydrogenases/reductases (SDR) family.</text>
</comment>
<comment type="function">
    <text evidence="5">Putative oxidoreductase.</text>
</comment>
<dbReference type="InterPro" id="IPR002347">
    <property type="entry name" value="SDR_fam"/>
</dbReference>
<dbReference type="PANTHER" id="PTHR44196:SF1">
    <property type="entry name" value="DEHYDROGENASE_REDUCTASE SDR FAMILY MEMBER 7B"/>
    <property type="match status" value="1"/>
</dbReference>
<dbReference type="GO" id="GO:0016020">
    <property type="term" value="C:membrane"/>
    <property type="evidence" value="ECO:0007669"/>
    <property type="project" value="UniProtKB-ARBA"/>
</dbReference>
<reference evidence="9" key="1">
    <citation type="submission" date="2019-08" db="EMBL/GenBank/DDBJ databases">
        <title>Three high-quality genomes provides insights into domestication of ducks.</title>
        <authorList>
            <person name="Hou Z.C."/>
            <person name="Zhu F."/>
            <person name="Yin Z.T."/>
            <person name="Zhang F."/>
        </authorList>
    </citation>
    <scope>NUCLEOTIDE SEQUENCE [LARGE SCALE GENOMIC DNA]</scope>
</reference>
<dbReference type="PANTHER" id="PTHR44196">
    <property type="entry name" value="DEHYDROGENASE/REDUCTASE SDR FAMILY MEMBER 7B"/>
    <property type="match status" value="1"/>
</dbReference>
<organism evidence="9 10">
    <name type="scientific">Anas platyrhynchos</name>
    <name type="common">Mallard</name>
    <name type="synonym">Anas boschas</name>
    <dbReference type="NCBI Taxonomy" id="8839"/>
    <lineage>
        <taxon>Eukaryota</taxon>
        <taxon>Metazoa</taxon>
        <taxon>Chordata</taxon>
        <taxon>Craniata</taxon>
        <taxon>Vertebrata</taxon>
        <taxon>Euteleostomi</taxon>
        <taxon>Archelosauria</taxon>
        <taxon>Archosauria</taxon>
        <taxon>Dinosauria</taxon>
        <taxon>Saurischia</taxon>
        <taxon>Theropoda</taxon>
        <taxon>Coelurosauria</taxon>
        <taxon>Aves</taxon>
        <taxon>Neognathae</taxon>
        <taxon>Galloanserae</taxon>
        <taxon>Anseriformes</taxon>
        <taxon>Anatidae</taxon>
        <taxon>Anatinae</taxon>
        <taxon>Anas</taxon>
    </lineage>
</organism>
<sequence length="418" mass="46030">MEKHTGTASRSPHLLCGAYKIQASCWDGQVSIYMLKIGYRCQLLEAQMKDSGKFIEDTSVWCLVYWWSKAGVGKSISQVFKPLLIFLSVKRSVSFHLMALGRLLRKEDSWISHPPSSSHCSLAAWGSSPFFGCCSGCGCELTCRERWWWSPGATSGLGKECAKAFHAAGSRLVLCGRDSKKLKDLAQELTTMTNHRKNLHEPHTVVFDLSDTKSILNAAELILKHSGHVDILINNAGISYRGTIIDTGLDVDKKVMETNYFGPIALTKALLPSMIKRRQGHIVAISSVQGKISIPFRSAYAASKHATQAFFDCLRAEVEQYEIDVTVISPGYIQTNLSLNAVTADGSRYGVMDKNTAEGQTAAEVAQVVLSAVGQKKKEVLVAGLMPSLAVYLRNLFPKLFFDLMAARAKKERKAKDS</sequence>
<evidence type="ECO:0000256" key="7">
    <source>
        <dbReference type="ARBA" id="ARBA00043014"/>
    </source>
</evidence>
<evidence type="ECO:0000256" key="5">
    <source>
        <dbReference type="ARBA" id="ARBA00037096"/>
    </source>
</evidence>
<evidence type="ECO:0000256" key="1">
    <source>
        <dbReference type="ARBA" id="ARBA00006484"/>
    </source>
</evidence>
<dbReference type="PRINTS" id="PR00080">
    <property type="entry name" value="SDRFAMILY"/>
</dbReference>
<accession>A0A8B9TDY4</accession>
<dbReference type="CDD" id="cd05332">
    <property type="entry name" value="11beta-HSD1_like_SDR_c"/>
    <property type="match status" value="1"/>
</dbReference>
<dbReference type="InterPro" id="IPR036291">
    <property type="entry name" value="NAD(P)-bd_dom_sf"/>
</dbReference>
<evidence type="ECO:0000256" key="8">
    <source>
        <dbReference type="RuleBase" id="RU000363"/>
    </source>
</evidence>
<dbReference type="FunFam" id="3.40.50.720:FF:000122">
    <property type="entry name" value="Dehydrogenase/reductase SDR family member 7B"/>
    <property type="match status" value="1"/>
</dbReference>
<protein>
    <recommendedName>
        <fullName evidence="6">Dehydrogenase/reductase SDR family member 7B</fullName>
    </recommendedName>
    <alternativeName>
        <fullName evidence="7">Short-chain dehydrogenase/reductase family 32C member 1</fullName>
    </alternativeName>
</protein>
<dbReference type="SUPFAM" id="SSF51735">
    <property type="entry name" value="NAD(P)-binding Rossmann-fold domains"/>
    <property type="match status" value="1"/>
</dbReference>
<keyword evidence="2" id="KW-0521">NADP</keyword>
<evidence type="ECO:0000313" key="10">
    <source>
        <dbReference type="Proteomes" id="UP000694400"/>
    </source>
</evidence>
<evidence type="ECO:0000256" key="3">
    <source>
        <dbReference type="ARBA" id="ARBA00023002"/>
    </source>
</evidence>
<dbReference type="AlphaFoldDB" id="A0A8B9TDY4"/>
<evidence type="ECO:0000256" key="4">
    <source>
        <dbReference type="ARBA" id="ARBA00023027"/>
    </source>
</evidence>
<proteinExistence type="inferred from homology"/>
<evidence type="ECO:0000256" key="6">
    <source>
        <dbReference type="ARBA" id="ARBA00040419"/>
    </source>
</evidence>
<dbReference type="Gene3D" id="3.40.50.720">
    <property type="entry name" value="NAD(P)-binding Rossmann-like Domain"/>
    <property type="match status" value="1"/>
</dbReference>
<dbReference type="GO" id="GO:0016616">
    <property type="term" value="F:oxidoreductase activity, acting on the CH-OH group of donors, NAD or NADP as acceptor"/>
    <property type="evidence" value="ECO:0007669"/>
    <property type="project" value="UniProtKB-ARBA"/>
</dbReference>